<protein>
    <submittedName>
        <fullName evidence="1">Uncharacterized protein</fullName>
    </submittedName>
</protein>
<comment type="caution">
    <text evidence="1">The sequence shown here is derived from an EMBL/GenBank/DDBJ whole genome shotgun (WGS) entry which is preliminary data.</text>
</comment>
<keyword evidence="2" id="KW-1185">Reference proteome</keyword>
<reference evidence="1 2" key="1">
    <citation type="submission" date="2024-01" db="EMBL/GenBank/DDBJ databases">
        <title>The genomes of 5 underutilized Papilionoideae crops provide insights into root nodulation and disease resistanc.</title>
        <authorList>
            <person name="Yuan L."/>
        </authorList>
    </citation>
    <scope>NUCLEOTIDE SEQUENCE [LARGE SCALE GENOMIC DNA]</scope>
    <source>
        <strain evidence="1">ZHUSHIDOU_FW_LH</strain>
        <tissue evidence="1">Leaf</tissue>
    </source>
</reference>
<accession>A0AAN9EKU9</accession>
<name>A0AAN9EKU9_CROPI</name>
<proteinExistence type="predicted"/>
<sequence>MRKLVDSELFPLNRSKPNRPFPNVQIKRSVFVLYNFSRSLQLGLVCRCCCRRKLGGRSPTRRRRSPETRIRLGAAAGLVHRRSVKARDFIVLGACRCRRAFFRCLLRIFSLQAFKCCSSLQTSSAFQGWY</sequence>
<organism evidence="1 2">
    <name type="scientific">Crotalaria pallida</name>
    <name type="common">Smooth rattlebox</name>
    <name type="synonym">Crotalaria striata</name>
    <dbReference type="NCBI Taxonomy" id="3830"/>
    <lineage>
        <taxon>Eukaryota</taxon>
        <taxon>Viridiplantae</taxon>
        <taxon>Streptophyta</taxon>
        <taxon>Embryophyta</taxon>
        <taxon>Tracheophyta</taxon>
        <taxon>Spermatophyta</taxon>
        <taxon>Magnoliopsida</taxon>
        <taxon>eudicotyledons</taxon>
        <taxon>Gunneridae</taxon>
        <taxon>Pentapetalae</taxon>
        <taxon>rosids</taxon>
        <taxon>fabids</taxon>
        <taxon>Fabales</taxon>
        <taxon>Fabaceae</taxon>
        <taxon>Papilionoideae</taxon>
        <taxon>50 kb inversion clade</taxon>
        <taxon>genistoids sensu lato</taxon>
        <taxon>core genistoids</taxon>
        <taxon>Crotalarieae</taxon>
        <taxon>Crotalaria</taxon>
    </lineage>
</organism>
<dbReference type="AlphaFoldDB" id="A0AAN9EKU9"/>
<evidence type="ECO:0000313" key="1">
    <source>
        <dbReference type="EMBL" id="KAK7259011.1"/>
    </source>
</evidence>
<dbReference type="EMBL" id="JAYWIO010000005">
    <property type="protein sequence ID" value="KAK7259011.1"/>
    <property type="molecule type" value="Genomic_DNA"/>
</dbReference>
<dbReference type="Proteomes" id="UP001372338">
    <property type="component" value="Unassembled WGS sequence"/>
</dbReference>
<gene>
    <name evidence="1" type="ORF">RIF29_24605</name>
</gene>
<evidence type="ECO:0000313" key="2">
    <source>
        <dbReference type="Proteomes" id="UP001372338"/>
    </source>
</evidence>